<dbReference type="AlphaFoldDB" id="A0A2P6V9C9"/>
<dbReference type="InterPro" id="IPR043504">
    <property type="entry name" value="Peptidase_S1_PA_chymotrypsin"/>
</dbReference>
<dbReference type="InterPro" id="IPR009003">
    <property type="entry name" value="Peptidase_S1_PA"/>
</dbReference>
<dbReference type="Pfam" id="PF00089">
    <property type="entry name" value="Trypsin"/>
    <property type="match status" value="1"/>
</dbReference>
<evidence type="ECO:0000313" key="6">
    <source>
        <dbReference type="EMBL" id="PSC70692.1"/>
    </source>
</evidence>
<feature type="chain" id="PRO_5015157838" evidence="4">
    <location>
        <begin position="25"/>
        <end position="401"/>
    </location>
</feature>
<feature type="signal peptide" evidence="4">
    <location>
        <begin position="1"/>
        <end position="24"/>
    </location>
</feature>
<dbReference type="GO" id="GO:0004252">
    <property type="term" value="F:serine-type endopeptidase activity"/>
    <property type="evidence" value="ECO:0007669"/>
    <property type="project" value="InterPro"/>
</dbReference>
<dbReference type="Gene3D" id="2.40.10.10">
    <property type="entry name" value="Trypsin-like serine proteases"/>
    <property type="match status" value="1"/>
</dbReference>
<comment type="caution">
    <text evidence="6">The sequence shown here is derived from an EMBL/GenBank/DDBJ whole genome shotgun (WGS) entry which is preliminary data.</text>
</comment>
<keyword evidence="2" id="KW-1015">Disulfide bond</keyword>
<reference evidence="6 7" key="1">
    <citation type="journal article" date="2018" name="Plant J.">
        <title>Genome sequences of Chlorella sorokiniana UTEX 1602 and Micractinium conductrix SAG 241.80: implications to maltose excretion by a green alga.</title>
        <authorList>
            <person name="Arriola M.B."/>
            <person name="Velmurugan N."/>
            <person name="Zhang Y."/>
            <person name="Plunkett M.H."/>
            <person name="Hondzo H."/>
            <person name="Barney B.M."/>
        </authorList>
    </citation>
    <scope>NUCLEOTIDE SEQUENCE [LARGE SCALE GENOMIC DNA]</scope>
    <source>
        <strain evidence="6 7">SAG 241.80</strain>
    </source>
</reference>
<accession>A0A2P6V9C9</accession>
<sequence length="401" mass="41195">MRLLEFAALAALVLLAAGLGAAGASEERRALISNGENVPPGRYPYYCAVGRAGRDADTVTYSLQHCGGTLIHPQVVLTAAHCTADEWGRVLRGLSVLCNSTRLGVSDLRDGVAFQHVAQALLHPNSTQVRGERFDQPKTLQDQLAVDEPLAPAQPFTEGDLALLLLEEAVEGAVPVAVATTAEWEALASPGLELRVVGFGAIEEGRSAGSFPRTLQEAALPLVSSERCRSLYRRAEFGGVRQYIDSELALCAGFSAGARSLPCSGDSGGPLLYTPEVDDPATHLQVGIVSGGAGECDGPSLPGVFLRLDTYWPWIQAGLQSVDSSGQLPAGAGEPGAIIAASDGAAGGEAATGNGGEGDRAVEEGVQQLPEGVADQSPDGMVGEPVGEGGAPAEEGGLRGP</sequence>
<dbReference type="InterPro" id="IPR001314">
    <property type="entry name" value="Peptidase_S1A"/>
</dbReference>
<protein>
    <submittedName>
        <fullName evidence="6">Serine protease 30-like</fullName>
    </submittedName>
</protein>
<dbReference type="GO" id="GO:0006508">
    <property type="term" value="P:proteolysis"/>
    <property type="evidence" value="ECO:0007669"/>
    <property type="project" value="UniProtKB-KW"/>
</dbReference>
<evidence type="ECO:0000256" key="4">
    <source>
        <dbReference type="SAM" id="SignalP"/>
    </source>
</evidence>
<dbReference type="SMART" id="SM00020">
    <property type="entry name" value="Tryp_SPc"/>
    <property type="match status" value="1"/>
</dbReference>
<dbReference type="PROSITE" id="PS50240">
    <property type="entry name" value="TRYPSIN_DOM"/>
    <property type="match status" value="1"/>
</dbReference>
<organism evidence="6 7">
    <name type="scientific">Micractinium conductrix</name>
    <dbReference type="NCBI Taxonomy" id="554055"/>
    <lineage>
        <taxon>Eukaryota</taxon>
        <taxon>Viridiplantae</taxon>
        <taxon>Chlorophyta</taxon>
        <taxon>core chlorophytes</taxon>
        <taxon>Trebouxiophyceae</taxon>
        <taxon>Chlorellales</taxon>
        <taxon>Chlorellaceae</taxon>
        <taxon>Chlorella clade</taxon>
        <taxon>Micractinium</taxon>
    </lineage>
</organism>
<proteinExistence type="inferred from homology"/>
<keyword evidence="4" id="KW-0732">Signal</keyword>
<keyword evidence="7" id="KW-1185">Reference proteome</keyword>
<evidence type="ECO:0000313" key="7">
    <source>
        <dbReference type="Proteomes" id="UP000239649"/>
    </source>
</evidence>
<evidence type="ECO:0000259" key="5">
    <source>
        <dbReference type="PROSITE" id="PS50240"/>
    </source>
</evidence>
<dbReference type="Proteomes" id="UP000239649">
    <property type="component" value="Unassembled WGS sequence"/>
</dbReference>
<dbReference type="PANTHER" id="PTHR24276">
    <property type="entry name" value="POLYSERASE-RELATED"/>
    <property type="match status" value="1"/>
</dbReference>
<dbReference type="STRING" id="554055.A0A2P6V9C9"/>
<dbReference type="EMBL" id="LHPF02000018">
    <property type="protein sequence ID" value="PSC70692.1"/>
    <property type="molecule type" value="Genomic_DNA"/>
</dbReference>
<dbReference type="InterPro" id="IPR001254">
    <property type="entry name" value="Trypsin_dom"/>
</dbReference>
<dbReference type="InterPro" id="IPR018114">
    <property type="entry name" value="TRYPSIN_HIS"/>
</dbReference>
<evidence type="ECO:0000256" key="3">
    <source>
        <dbReference type="SAM" id="MobiDB-lite"/>
    </source>
</evidence>
<evidence type="ECO:0000256" key="2">
    <source>
        <dbReference type="ARBA" id="ARBA00023157"/>
    </source>
</evidence>
<name>A0A2P6V9C9_9CHLO</name>
<dbReference type="InterPro" id="IPR050430">
    <property type="entry name" value="Peptidase_S1"/>
</dbReference>
<feature type="region of interest" description="Disordered" evidence="3">
    <location>
        <begin position="344"/>
        <end position="401"/>
    </location>
</feature>
<evidence type="ECO:0000256" key="1">
    <source>
        <dbReference type="ARBA" id="ARBA00007664"/>
    </source>
</evidence>
<feature type="domain" description="Peptidase S1" evidence="5">
    <location>
        <begin position="32"/>
        <end position="320"/>
    </location>
</feature>
<dbReference type="PROSITE" id="PS00134">
    <property type="entry name" value="TRYPSIN_HIS"/>
    <property type="match status" value="1"/>
</dbReference>
<gene>
    <name evidence="6" type="ORF">C2E20_5844</name>
</gene>
<dbReference type="PRINTS" id="PR00722">
    <property type="entry name" value="CHYMOTRYPSIN"/>
</dbReference>
<comment type="similarity">
    <text evidence="1">Belongs to the peptidase S1 family.</text>
</comment>
<dbReference type="PANTHER" id="PTHR24276:SF98">
    <property type="entry name" value="FI18310P1-RELATED"/>
    <property type="match status" value="1"/>
</dbReference>
<dbReference type="SUPFAM" id="SSF50494">
    <property type="entry name" value="Trypsin-like serine proteases"/>
    <property type="match status" value="1"/>
</dbReference>
<dbReference type="CDD" id="cd00190">
    <property type="entry name" value="Tryp_SPc"/>
    <property type="match status" value="1"/>
</dbReference>
<dbReference type="OrthoDB" id="512168at2759"/>